<sequence length="199" mass="22658">MADGYFVLHIDRPGHGMTIEAILNRIRLHSVWEKPRRLGWRHSTCKVVDFLHRDRRCYSPNGPAREKNLEIAKAGFGSRPGRYESNSVIRTAGKTMPLIIWTGFLNREENPGKFDHNSSSQETDFCIRERFSLRALAEDALDQVIASLGEDRLSKKNPVQGRCHNALASAIPPLRGFWGSFGWGNSRRKWKSCSGLPRQ</sequence>
<name>A0A7U2MXD7_ASPFN</name>
<gene>
    <name evidence="1" type="ORF">F9C07_1852703</name>
</gene>
<organism evidence="1 2">
    <name type="scientific">Aspergillus flavus (strain ATCC 200026 / FGSC A1120 / IAM 13836 / NRRL 3357 / JCM 12722 / SRRC 167)</name>
    <dbReference type="NCBI Taxonomy" id="332952"/>
    <lineage>
        <taxon>Eukaryota</taxon>
        <taxon>Fungi</taxon>
        <taxon>Dikarya</taxon>
        <taxon>Ascomycota</taxon>
        <taxon>Pezizomycotina</taxon>
        <taxon>Eurotiomycetes</taxon>
        <taxon>Eurotiomycetidae</taxon>
        <taxon>Eurotiales</taxon>
        <taxon>Aspergillaceae</taxon>
        <taxon>Aspergillus</taxon>
        <taxon>Aspergillus subgen. Circumdati</taxon>
    </lineage>
</organism>
<dbReference type="VEuPathDB" id="FungiDB:F9C07_1852703"/>
<dbReference type="EMBL" id="CP044617">
    <property type="protein sequence ID" value="QRD91590.1"/>
    <property type="molecule type" value="Genomic_DNA"/>
</dbReference>
<proteinExistence type="predicted"/>
<reference evidence="2" key="1">
    <citation type="journal article" date="2021" name="G3 (Bethesda)">
        <title>Chromosome assembled and annotated genome sequence of Aspergillus flavus NRRL 3357.</title>
        <authorList>
            <person name="Skerker J.M."/>
            <person name="Pianalto K.M."/>
            <person name="Mondo S.J."/>
            <person name="Yang K."/>
            <person name="Arkin A.P."/>
            <person name="Keller N.P."/>
            <person name="Grigoriev I.V."/>
            <person name="Louise Glass N.L."/>
        </authorList>
    </citation>
    <scope>NUCLEOTIDE SEQUENCE [LARGE SCALE GENOMIC DNA]</scope>
    <source>
        <strain evidence="2">ATCC 200026 / FGSC A1120 / IAM 13836 / NRRL 3357 / JCM 12722 / SRRC 167</strain>
    </source>
</reference>
<accession>A0A7U2MXD7</accession>
<dbReference type="VEuPathDB" id="FungiDB:AFLA_007868"/>
<dbReference type="Proteomes" id="UP000596276">
    <property type="component" value="Chromosome 7"/>
</dbReference>
<evidence type="ECO:0000313" key="2">
    <source>
        <dbReference type="Proteomes" id="UP000596276"/>
    </source>
</evidence>
<evidence type="ECO:0000313" key="1">
    <source>
        <dbReference type="EMBL" id="QRD91590.1"/>
    </source>
</evidence>
<protein>
    <submittedName>
        <fullName evidence="1">Uncharacterized protein</fullName>
    </submittedName>
</protein>
<dbReference type="AlphaFoldDB" id="A0A7U2MXD7"/>
<keyword evidence="2" id="KW-1185">Reference proteome</keyword>